<feature type="compositionally biased region" description="Polar residues" evidence="8">
    <location>
        <begin position="588"/>
        <end position="605"/>
    </location>
</feature>
<dbReference type="Proteomes" id="UP000070501">
    <property type="component" value="Unassembled WGS sequence"/>
</dbReference>
<dbReference type="OrthoDB" id="2575228at2759"/>
<comment type="similarity">
    <text evidence="1">Belongs to the wetA family.</text>
</comment>
<feature type="region of interest" description="Disordered" evidence="8">
    <location>
        <begin position="101"/>
        <end position="168"/>
    </location>
</feature>
<dbReference type="GO" id="GO:0030435">
    <property type="term" value="P:sporulation resulting in formation of a cellular spore"/>
    <property type="evidence" value="ECO:0007669"/>
    <property type="project" value="UniProtKB-KW"/>
</dbReference>
<evidence type="ECO:0000256" key="7">
    <source>
        <dbReference type="ARBA" id="ARBA00023321"/>
    </source>
</evidence>
<keyword evidence="4" id="KW-0805">Transcription regulation</keyword>
<feature type="region of interest" description="Disordered" evidence="8">
    <location>
        <begin position="669"/>
        <end position="692"/>
    </location>
</feature>
<dbReference type="EMBL" id="KQ964251">
    <property type="protein sequence ID" value="KXJ90878.1"/>
    <property type="molecule type" value="Genomic_DNA"/>
</dbReference>
<reference evidence="10" key="1">
    <citation type="submission" date="2016-02" db="EMBL/GenBank/DDBJ databases">
        <title>Draft genome sequence of Microdochium bolleyi, a fungal endophyte of beachgrass.</title>
        <authorList>
            <consortium name="DOE Joint Genome Institute"/>
            <person name="David A.S."/>
            <person name="May G."/>
            <person name="Haridas S."/>
            <person name="Lim J."/>
            <person name="Wang M."/>
            <person name="Labutti K."/>
            <person name="Lipzen A."/>
            <person name="Barry K."/>
            <person name="Grigoriev I.V."/>
        </authorList>
    </citation>
    <scope>NUCLEOTIDE SEQUENCE [LARGE SCALE GENOMIC DNA]</scope>
    <source>
        <strain evidence="10">J235TASD1</strain>
    </source>
</reference>
<gene>
    <name evidence="9" type="ORF">Micbo1qcDRAFT_225754</name>
</gene>
<evidence type="ECO:0000256" key="4">
    <source>
        <dbReference type="ARBA" id="ARBA00023015"/>
    </source>
</evidence>
<evidence type="ECO:0000256" key="6">
    <source>
        <dbReference type="ARBA" id="ARBA00023163"/>
    </source>
</evidence>
<evidence type="ECO:0000256" key="5">
    <source>
        <dbReference type="ARBA" id="ARBA00023159"/>
    </source>
</evidence>
<dbReference type="AlphaFoldDB" id="A0A136J109"/>
<keyword evidence="5" id="KW-0010">Activator</keyword>
<feature type="region of interest" description="Disordered" evidence="8">
    <location>
        <begin position="479"/>
        <end position="620"/>
    </location>
</feature>
<name>A0A136J109_9PEZI</name>
<protein>
    <recommendedName>
        <fullName evidence="2">Developmental regulatory protein wetA</fullName>
    </recommendedName>
</protein>
<evidence type="ECO:0000256" key="8">
    <source>
        <dbReference type="SAM" id="MobiDB-lite"/>
    </source>
</evidence>
<evidence type="ECO:0000256" key="2">
    <source>
        <dbReference type="ARBA" id="ARBA00015342"/>
    </source>
</evidence>
<dbReference type="PANTHER" id="PTHR22934">
    <property type="entry name" value="PROTEIN ESC1/WETA-RELATED"/>
    <property type="match status" value="1"/>
</dbReference>
<sequence length="724" mass="77290">MAFVATPYIMENDPNQSLYWTEHDEAEITNDHFFDQFVSFEGGDGQTSGGGALHNPPSPSLMLDSIEHHNLDLSYNADMAPGFANGPGLATTSPIEIPARATPTLRRKTNLPSVLTGGPAGPSIAMSSQAGDPDHLRLEGISLRSPRHKLPITDSPPSTRGASTSPRKHGLLDSVYATIRKATHRNKLSSKSSQPRTSIMNLDIFRNSIKTEVEDVSPAVDLSQFADSQLLAAQTGPIDSNGLPLSPPLTGRIPPQAMRPNGEGFVTGHFEDPFGDSQQPQRPILTIPATQGDMSANSPIATPAMNTEDFYKYAANMAEPDVPLRRPKQQRSTSIAEWPSEGLLTDDSQLWSDESSSSAYVTDNGMANNGWWDPNGKINHSFNVNNNVHHSGLRRASTSVLSSINTNSNQSLGFDMDSIAGHSDSSQQQEMAYEYDTPELSGLMIQMPYSQAPSQSDFLVGAPIPGDHMGAAYGANPAMVPQMPPTPSGGHDHQQYIPTHHGFTEHKRPRPRAPSSGARHYGSLTSPRKPSMHRSGSRPMLREESPSPTPTPNTAVRQRSASISAVRKKKSWCRQQQQQREQQQQQQNSRTTPNTPAGLTSSASFGSLPGGGGGGAVGTTMGVVGPAGPFGGGGSGISSRSSSVGGGGISLGGIDFVNFTPSDKTVLMTGVAPSGSSKTKARREKEAADRRRRLNEAALQAVQAAGGDVEKLRLLEQGFTLETE</sequence>
<evidence type="ECO:0000256" key="1">
    <source>
        <dbReference type="ARBA" id="ARBA00008881"/>
    </source>
</evidence>
<keyword evidence="3" id="KW-0749">Sporulation</keyword>
<evidence type="ECO:0000313" key="9">
    <source>
        <dbReference type="EMBL" id="KXJ90878.1"/>
    </source>
</evidence>
<feature type="compositionally biased region" description="Low complexity" evidence="8">
    <location>
        <begin position="574"/>
        <end position="587"/>
    </location>
</feature>
<dbReference type="GO" id="GO:0048315">
    <property type="term" value="P:conidium formation"/>
    <property type="evidence" value="ECO:0007669"/>
    <property type="project" value="UniProtKB-KW"/>
</dbReference>
<keyword evidence="6" id="KW-0804">Transcription</keyword>
<feature type="compositionally biased region" description="Gly residues" evidence="8">
    <location>
        <begin position="608"/>
        <end position="617"/>
    </location>
</feature>
<organism evidence="9 10">
    <name type="scientific">Microdochium bolleyi</name>
    <dbReference type="NCBI Taxonomy" id="196109"/>
    <lineage>
        <taxon>Eukaryota</taxon>
        <taxon>Fungi</taxon>
        <taxon>Dikarya</taxon>
        <taxon>Ascomycota</taxon>
        <taxon>Pezizomycotina</taxon>
        <taxon>Sordariomycetes</taxon>
        <taxon>Xylariomycetidae</taxon>
        <taxon>Xylariales</taxon>
        <taxon>Microdochiaceae</taxon>
        <taxon>Microdochium</taxon>
    </lineage>
</organism>
<proteinExistence type="inferred from homology"/>
<dbReference type="InParanoid" id="A0A136J109"/>
<dbReference type="PANTHER" id="PTHR22934:SF25">
    <property type="entry name" value="DEVELOPMENTAL REGULATORY PROTEIN WETA"/>
    <property type="match status" value="1"/>
</dbReference>
<feature type="compositionally biased region" description="Polar residues" evidence="8">
    <location>
        <begin position="155"/>
        <end position="165"/>
    </location>
</feature>
<evidence type="ECO:0000256" key="3">
    <source>
        <dbReference type="ARBA" id="ARBA00022969"/>
    </source>
</evidence>
<evidence type="ECO:0000313" key="10">
    <source>
        <dbReference type="Proteomes" id="UP000070501"/>
    </source>
</evidence>
<dbReference type="InterPro" id="IPR040112">
    <property type="entry name" value="WetA"/>
</dbReference>
<feature type="compositionally biased region" description="Polar residues" evidence="8">
    <location>
        <begin position="553"/>
        <end position="563"/>
    </location>
</feature>
<keyword evidence="7" id="KW-0183">Conidiation</keyword>
<accession>A0A136J109</accession>
<keyword evidence="10" id="KW-1185">Reference proteome</keyword>